<evidence type="ECO:0000259" key="1">
    <source>
        <dbReference type="PROSITE" id="PS50208"/>
    </source>
</evidence>
<dbReference type="Gene3D" id="3.40.50.1460">
    <property type="match status" value="1"/>
</dbReference>
<organism evidence="2 3">
    <name type="scientific">Ditylenchus dipsaci</name>
    <dbReference type="NCBI Taxonomy" id="166011"/>
    <lineage>
        <taxon>Eukaryota</taxon>
        <taxon>Metazoa</taxon>
        <taxon>Ecdysozoa</taxon>
        <taxon>Nematoda</taxon>
        <taxon>Chromadorea</taxon>
        <taxon>Rhabditida</taxon>
        <taxon>Tylenchina</taxon>
        <taxon>Tylenchomorpha</taxon>
        <taxon>Sphaerularioidea</taxon>
        <taxon>Anguinidae</taxon>
        <taxon>Anguininae</taxon>
        <taxon>Ditylenchus</taxon>
    </lineage>
</organism>
<dbReference type="Proteomes" id="UP000887574">
    <property type="component" value="Unplaced"/>
</dbReference>
<dbReference type="PANTHER" id="PTHR22576:SF37">
    <property type="entry name" value="MUCOSA-ASSOCIATED LYMPHOID TISSUE LYMPHOMA TRANSLOCATION PROTEIN 1"/>
    <property type="match status" value="1"/>
</dbReference>
<name>A0A915E837_9BILA</name>
<dbReference type="AlphaFoldDB" id="A0A915E837"/>
<dbReference type="Pfam" id="PF00656">
    <property type="entry name" value="Peptidase_C14"/>
    <property type="match status" value="1"/>
</dbReference>
<dbReference type="GO" id="GO:0004197">
    <property type="term" value="F:cysteine-type endopeptidase activity"/>
    <property type="evidence" value="ECO:0007669"/>
    <property type="project" value="InterPro"/>
</dbReference>
<dbReference type="PROSITE" id="PS50208">
    <property type="entry name" value="CASPASE_P20"/>
    <property type="match status" value="1"/>
</dbReference>
<dbReference type="InterPro" id="IPR011600">
    <property type="entry name" value="Pept_C14_caspase"/>
</dbReference>
<reference evidence="3" key="1">
    <citation type="submission" date="2022-11" db="UniProtKB">
        <authorList>
            <consortium name="WormBaseParasite"/>
        </authorList>
    </citation>
    <scope>IDENTIFICATION</scope>
</reference>
<dbReference type="WBParaSite" id="jg26733">
    <property type="protein sequence ID" value="jg26733"/>
    <property type="gene ID" value="jg26733"/>
</dbReference>
<dbReference type="InterPro" id="IPR029030">
    <property type="entry name" value="Caspase-like_dom_sf"/>
</dbReference>
<dbReference type="InterPro" id="IPR052039">
    <property type="entry name" value="Caspase-related_regulators"/>
</dbReference>
<feature type="domain" description="Caspase family p20" evidence="1">
    <location>
        <begin position="197"/>
        <end position="275"/>
    </location>
</feature>
<evidence type="ECO:0000313" key="2">
    <source>
        <dbReference type="Proteomes" id="UP000887574"/>
    </source>
</evidence>
<accession>A0A915E837</accession>
<dbReference type="SUPFAM" id="SSF52129">
    <property type="entry name" value="Caspase-like"/>
    <property type="match status" value="1"/>
</dbReference>
<evidence type="ECO:0000313" key="3">
    <source>
        <dbReference type="WBParaSite" id="jg26733"/>
    </source>
</evidence>
<protein>
    <submittedName>
        <fullName evidence="3">Caspase family p20 domain-containing protein</fullName>
    </submittedName>
</protein>
<dbReference type="PANTHER" id="PTHR22576">
    <property type="entry name" value="MUCOSA ASSOCIATED LYMPHOID TISSUE LYMPHOMA TRANSLOCATION PROTEIN 1/PARACASPASE"/>
    <property type="match status" value="1"/>
</dbReference>
<dbReference type="InterPro" id="IPR001309">
    <property type="entry name" value="Pept_C14_p20"/>
</dbReference>
<dbReference type="GO" id="GO:0006508">
    <property type="term" value="P:proteolysis"/>
    <property type="evidence" value="ECO:0007669"/>
    <property type="project" value="InterPro"/>
</dbReference>
<keyword evidence="2" id="KW-1185">Reference proteome</keyword>
<proteinExistence type="predicted"/>
<sequence length="536" mass="61359">MRFNQVISNTNNNIYTRKLNSRLPFSSVGEIFGCRQSYNLSHDEAERYRQSGNLVSTSSADLATEAKQLGIYSQNSMDYRRSMDQLWIDLSFSCIENSVLSFGQDRNRFQFPTPQYEWFEEDRPMDVQTKWLVILRCLCSARSVFKCRVWNFVEEDEECKKKLNNICRLVGTISEDAHPRQVDPQLDTLATEDIVASDKVALIISNRTYAPLMANLITPHCDAESLADALQQLKFKTVTLGDLRLDEMKFIIQEYRKLFGEGVYAVFYFVGHGFEANGQCYLLPIGAPAENYGPEDSLNLILLDICRKFLPSNLEAFNTYAEKFRREVKVNRNTVYGYATSGGVGAYEVKGEVNGVFMKYLKNRINHHIPVLDMLNKVFRDIEKDKKVRDVQIPEMRSNITKPRSLMDPLIFSGHTTSFDHHTLHWRLMHELPNPVNTEFDEQELVVTIWFDFCGHFTNKVYVFSSVGDTRSSEGQYDNETKAPSDKALSHLAYLKFSRDSGFEASGPKICTDDAEGVSICVMLSNLQRSKAELSV</sequence>